<reference evidence="5" key="3">
    <citation type="submission" date="2025-08" db="UniProtKB">
        <authorList>
            <consortium name="Ensembl"/>
        </authorList>
    </citation>
    <scope>IDENTIFICATION</scope>
</reference>
<dbReference type="InterPro" id="IPR051016">
    <property type="entry name" value="Diverse_Substrate_AcTransf"/>
</dbReference>
<dbReference type="Ensembl" id="ENSPSIT00000011313.1">
    <property type="protein sequence ID" value="ENSPSIP00000011257.1"/>
    <property type="gene ID" value="ENSPSIG00000010147.1"/>
</dbReference>
<accession>K7FT97</accession>
<reference evidence="6" key="2">
    <citation type="journal article" date="2013" name="Nat. Genet.">
        <title>The draft genomes of soft-shell turtle and green sea turtle yield insights into the development and evolution of the turtle-specific body plan.</title>
        <authorList>
            <person name="Wang Z."/>
            <person name="Pascual-Anaya J."/>
            <person name="Zadissa A."/>
            <person name="Li W."/>
            <person name="Niimura Y."/>
            <person name="Huang Z."/>
            <person name="Li C."/>
            <person name="White S."/>
            <person name="Xiong Z."/>
            <person name="Fang D."/>
            <person name="Wang B."/>
            <person name="Ming Y."/>
            <person name="Chen Y."/>
            <person name="Zheng Y."/>
            <person name="Kuraku S."/>
            <person name="Pignatelli M."/>
            <person name="Herrero J."/>
            <person name="Beal K."/>
            <person name="Nozawa M."/>
            <person name="Li Q."/>
            <person name="Wang J."/>
            <person name="Zhang H."/>
            <person name="Yu L."/>
            <person name="Shigenobu S."/>
            <person name="Wang J."/>
            <person name="Liu J."/>
            <person name="Flicek P."/>
            <person name="Searle S."/>
            <person name="Wang J."/>
            <person name="Kuratani S."/>
            <person name="Yin Y."/>
            <person name="Aken B."/>
            <person name="Zhang G."/>
            <person name="Irie N."/>
        </authorList>
    </citation>
    <scope>NUCLEOTIDE SEQUENCE [LARGE SCALE GENOMIC DNA]</scope>
    <source>
        <strain evidence="6">Daiwa-1</strain>
    </source>
</reference>
<keyword evidence="3" id="KW-0012">Acyltransferase</keyword>
<dbReference type="AlphaFoldDB" id="K7FT97"/>
<dbReference type="EMBL" id="AGCU01013026">
    <property type="status" value="NOT_ANNOTATED_CDS"/>
    <property type="molecule type" value="Genomic_DNA"/>
</dbReference>
<dbReference type="SUPFAM" id="SSF55729">
    <property type="entry name" value="Acyl-CoA N-acyltransferases (Nat)"/>
    <property type="match status" value="1"/>
</dbReference>
<dbReference type="PANTHER" id="PTHR10545">
    <property type="entry name" value="DIAMINE N-ACETYLTRANSFERASE"/>
    <property type="match status" value="1"/>
</dbReference>
<dbReference type="PROSITE" id="PS51186">
    <property type="entry name" value="GNAT"/>
    <property type="match status" value="1"/>
</dbReference>
<sequence length="174" mass="19659">IMNCIIRPCTVKDCKVILQLIKALGQMTGSDVCVSFPGPALREDGFGAQPMYDCYVAELPSGQNSKKGDSIVGYVLSTYTYSTWKGRNVYIDNLYVRPEFRGMAGQQIGKQLMKKTAEVALKKGCSQIRMHVARWKENENRFLTCCGSENLTAKEGWNLFRFEEDTLWRLAAHN</sequence>
<dbReference type="InterPro" id="IPR016181">
    <property type="entry name" value="Acyl_CoA_acyltransferase"/>
</dbReference>
<keyword evidence="6" id="KW-1185">Reference proteome</keyword>
<protein>
    <submittedName>
        <fullName evidence="5">Diamine acetyltransferase 2-like</fullName>
    </submittedName>
</protein>
<dbReference type="eggNOG" id="KOG3216">
    <property type="taxonomic scope" value="Eukaryota"/>
</dbReference>
<dbReference type="InterPro" id="IPR000182">
    <property type="entry name" value="GNAT_dom"/>
</dbReference>
<keyword evidence="2" id="KW-0808">Transferase</keyword>
<dbReference type="STRING" id="13735.ENSPSIP00000011257"/>
<evidence type="ECO:0000313" key="5">
    <source>
        <dbReference type="Ensembl" id="ENSPSIP00000011257.1"/>
    </source>
</evidence>
<reference evidence="6" key="1">
    <citation type="submission" date="2011-10" db="EMBL/GenBank/DDBJ databases">
        <authorList>
            <consortium name="Soft-shell Turtle Genome Consortium"/>
        </authorList>
    </citation>
    <scope>NUCLEOTIDE SEQUENCE [LARGE SCALE GENOMIC DNA]</scope>
    <source>
        <strain evidence="6">Daiwa-1</strain>
    </source>
</reference>
<evidence type="ECO:0000259" key="4">
    <source>
        <dbReference type="PROSITE" id="PS51186"/>
    </source>
</evidence>
<dbReference type="Gene3D" id="3.40.630.30">
    <property type="match status" value="1"/>
</dbReference>
<evidence type="ECO:0000256" key="1">
    <source>
        <dbReference type="ARBA" id="ARBA00008694"/>
    </source>
</evidence>
<dbReference type="FunFam" id="3.40.630.30:FF:000064">
    <property type="entry name" value="GNAT family acetyltransferase"/>
    <property type="match status" value="1"/>
</dbReference>
<organism evidence="5 6">
    <name type="scientific">Pelodiscus sinensis</name>
    <name type="common">Chinese softshell turtle</name>
    <name type="synonym">Trionyx sinensis</name>
    <dbReference type="NCBI Taxonomy" id="13735"/>
    <lineage>
        <taxon>Eukaryota</taxon>
        <taxon>Metazoa</taxon>
        <taxon>Chordata</taxon>
        <taxon>Craniata</taxon>
        <taxon>Vertebrata</taxon>
        <taxon>Euteleostomi</taxon>
        <taxon>Archelosauria</taxon>
        <taxon>Testudinata</taxon>
        <taxon>Testudines</taxon>
        <taxon>Cryptodira</taxon>
        <taxon>Trionychia</taxon>
        <taxon>Trionychidae</taxon>
        <taxon>Pelodiscus</taxon>
    </lineage>
</organism>
<name>K7FT97_PELSI</name>
<dbReference type="GeneTree" id="ENSGT00950000183121"/>
<dbReference type="GO" id="GO:0008080">
    <property type="term" value="F:N-acetyltransferase activity"/>
    <property type="evidence" value="ECO:0007669"/>
    <property type="project" value="TreeGrafter"/>
</dbReference>
<dbReference type="Proteomes" id="UP000007267">
    <property type="component" value="Unassembled WGS sequence"/>
</dbReference>
<comment type="similarity">
    <text evidence="1">Belongs to the acetyltransferase family.</text>
</comment>
<evidence type="ECO:0000256" key="3">
    <source>
        <dbReference type="ARBA" id="ARBA00023315"/>
    </source>
</evidence>
<evidence type="ECO:0000313" key="6">
    <source>
        <dbReference type="Proteomes" id="UP000007267"/>
    </source>
</evidence>
<feature type="domain" description="N-acetyltransferase" evidence="4">
    <location>
        <begin position="4"/>
        <end position="173"/>
    </location>
</feature>
<evidence type="ECO:0000256" key="2">
    <source>
        <dbReference type="ARBA" id="ARBA00022679"/>
    </source>
</evidence>
<dbReference type="CDD" id="cd04301">
    <property type="entry name" value="NAT_SF"/>
    <property type="match status" value="1"/>
</dbReference>
<dbReference type="Pfam" id="PF00583">
    <property type="entry name" value="Acetyltransf_1"/>
    <property type="match status" value="1"/>
</dbReference>
<proteinExistence type="inferred from homology"/>
<dbReference type="PANTHER" id="PTHR10545:SF51">
    <property type="entry name" value="THIALYSINE N-EPSILON-ACETYLTRANSFERASE"/>
    <property type="match status" value="1"/>
</dbReference>
<reference evidence="5" key="4">
    <citation type="submission" date="2025-09" db="UniProtKB">
        <authorList>
            <consortium name="Ensembl"/>
        </authorList>
    </citation>
    <scope>IDENTIFICATION</scope>
</reference>